<dbReference type="AlphaFoldDB" id="A0AAV7SQF9"/>
<reference evidence="1" key="1">
    <citation type="journal article" date="2022" name="bioRxiv">
        <title>Sequencing and chromosome-scale assembly of the giantPleurodeles waltlgenome.</title>
        <authorList>
            <person name="Brown T."/>
            <person name="Elewa A."/>
            <person name="Iarovenko S."/>
            <person name="Subramanian E."/>
            <person name="Araus A.J."/>
            <person name="Petzold A."/>
            <person name="Susuki M."/>
            <person name="Suzuki K.-i.T."/>
            <person name="Hayashi T."/>
            <person name="Toyoda A."/>
            <person name="Oliveira C."/>
            <person name="Osipova E."/>
            <person name="Leigh N.D."/>
            <person name="Simon A."/>
            <person name="Yun M.H."/>
        </authorList>
    </citation>
    <scope>NUCLEOTIDE SEQUENCE</scope>
    <source>
        <strain evidence="1">20211129_DDA</strain>
        <tissue evidence="1">Liver</tissue>
    </source>
</reference>
<evidence type="ECO:0000313" key="1">
    <source>
        <dbReference type="EMBL" id="KAJ1166375.1"/>
    </source>
</evidence>
<protein>
    <submittedName>
        <fullName evidence="1">Uncharacterized protein</fullName>
    </submittedName>
</protein>
<dbReference type="EMBL" id="JANPWB010000008">
    <property type="protein sequence ID" value="KAJ1166375.1"/>
    <property type="molecule type" value="Genomic_DNA"/>
</dbReference>
<comment type="caution">
    <text evidence="1">The sequence shown here is derived from an EMBL/GenBank/DDBJ whole genome shotgun (WGS) entry which is preliminary data.</text>
</comment>
<proteinExistence type="predicted"/>
<name>A0AAV7SQF9_PLEWA</name>
<keyword evidence="2" id="KW-1185">Reference proteome</keyword>
<accession>A0AAV7SQF9</accession>
<dbReference type="Proteomes" id="UP001066276">
    <property type="component" value="Chromosome 4_2"/>
</dbReference>
<sequence>MYSKITEPTAKTKSIHSVIQVFQDTVEGVEQRIGAVEDCLNSRLDRDQELILLRNKLMDLEDNFLQWAKGADIKAFLKSILPTLMGIIFSPFGDPTSTPHGPNETRNIRGNLIFWVLCHEQEQQLLTAAWSHGSYDYEGHEICITADFFWETWLQLRKLDIKFGLFEPPSM</sequence>
<gene>
    <name evidence="1" type="ORF">NDU88_006779</name>
</gene>
<organism evidence="1 2">
    <name type="scientific">Pleurodeles waltl</name>
    <name type="common">Iberian ribbed newt</name>
    <dbReference type="NCBI Taxonomy" id="8319"/>
    <lineage>
        <taxon>Eukaryota</taxon>
        <taxon>Metazoa</taxon>
        <taxon>Chordata</taxon>
        <taxon>Craniata</taxon>
        <taxon>Vertebrata</taxon>
        <taxon>Euteleostomi</taxon>
        <taxon>Amphibia</taxon>
        <taxon>Batrachia</taxon>
        <taxon>Caudata</taxon>
        <taxon>Salamandroidea</taxon>
        <taxon>Salamandridae</taxon>
        <taxon>Pleurodelinae</taxon>
        <taxon>Pleurodeles</taxon>
    </lineage>
</organism>
<evidence type="ECO:0000313" key="2">
    <source>
        <dbReference type="Proteomes" id="UP001066276"/>
    </source>
</evidence>